<dbReference type="Pfam" id="PF00583">
    <property type="entry name" value="Acetyltransf_1"/>
    <property type="match status" value="1"/>
</dbReference>
<dbReference type="CDD" id="cd04301">
    <property type="entry name" value="NAT_SF"/>
    <property type="match status" value="1"/>
</dbReference>
<reference evidence="4 5" key="1">
    <citation type="submission" date="2019-02" db="EMBL/GenBank/DDBJ databases">
        <authorList>
            <consortium name="Pathogen Informatics"/>
        </authorList>
    </citation>
    <scope>NUCLEOTIDE SEQUENCE [LARGE SCALE GENOMIC DNA]</scope>
    <source>
        <strain evidence="4 5">3012STDY6756504</strain>
    </source>
</reference>
<accession>A0A4U8VSS6</accession>
<dbReference type="InterPro" id="IPR000182">
    <property type="entry name" value="GNAT_dom"/>
</dbReference>
<dbReference type="Gene3D" id="3.40.630.30">
    <property type="match status" value="1"/>
</dbReference>
<evidence type="ECO:0000259" key="3">
    <source>
        <dbReference type="PROSITE" id="PS51186"/>
    </source>
</evidence>
<gene>
    <name evidence="4" type="primary">yncA</name>
    <name evidence="4" type="ORF">NCTC10797_00404</name>
</gene>
<dbReference type="SUPFAM" id="SSF55729">
    <property type="entry name" value="Acyl-CoA N-acyltransferases (Nat)"/>
    <property type="match status" value="1"/>
</dbReference>
<protein>
    <submittedName>
        <fullName evidence="4">N-acyltransferase YncA</fullName>
        <ecNumber evidence="4">2.3.1.-</ecNumber>
    </submittedName>
</protein>
<keyword evidence="2 4" id="KW-0012">Acyltransferase</keyword>
<evidence type="ECO:0000313" key="5">
    <source>
        <dbReference type="Proteomes" id="UP000290439"/>
    </source>
</evidence>
<sequence>MTLDTRSDTLIRDATDGDLLAILDIHNRAIAETTAIWDEELVGLDERRTWLRERTGAGRPVLIAEVDGELAGYASYGSWRPKSGYRHTVENSVYVADRFHRRGIASALLTELIARARAAGDVHVMVAAVEAGNTGSIALHERFGFRTVGVLPQVGIKFGRWLDLTLMQLTIGLGDPASWPAGTDDTPASGPQRLA</sequence>
<dbReference type="EC" id="2.3.1.-" evidence="4"/>
<dbReference type="Proteomes" id="UP000290439">
    <property type="component" value="Chromosome"/>
</dbReference>
<name>A0A4U8VSS6_9NOCA</name>
<organism evidence="4 5">
    <name type="scientific">Nocardia cyriacigeorgica</name>
    <dbReference type="NCBI Taxonomy" id="135487"/>
    <lineage>
        <taxon>Bacteria</taxon>
        <taxon>Bacillati</taxon>
        <taxon>Actinomycetota</taxon>
        <taxon>Actinomycetes</taxon>
        <taxon>Mycobacteriales</taxon>
        <taxon>Nocardiaceae</taxon>
        <taxon>Nocardia</taxon>
    </lineage>
</organism>
<evidence type="ECO:0000313" key="4">
    <source>
        <dbReference type="EMBL" id="VFA96650.1"/>
    </source>
</evidence>
<dbReference type="EMBL" id="LR215973">
    <property type="protein sequence ID" value="VFA96650.1"/>
    <property type="molecule type" value="Genomic_DNA"/>
</dbReference>
<dbReference type="GO" id="GO:0016747">
    <property type="term" value="F:acyltransferase activity, transferring groups other than amino-acyl groups"/>
    <property type="evidence" value="ECO:0007669"/>
    <property type="project" value="InterPro"/>
</dbReference>
<dbReference type="InterPro" id="IPR016181">
    <property type="entry name" value="Acyl_CoA_acyltransferase"/>
</dbReference>
<dbReference type="AlphaFoldDB" id="A0A4U8VSS6"/>
<evidence type="ECO:0000256" key="1">
    <source>
        <dbReference type="ARBA" id="ARBA00022679"/>
    </source>
</evidence>
<dbReference type="PANTHER" id="PTHR43072:SF23">
    <property type="entry name" value="UPF0039 PROTEIN C11D3.02C"/>
    <property type="match status" value="1"/>
</dbReference>
<keyword evidence="1 4" id="KW-0808">Transferase</keyword>
<feature type="domain" description="N-acetyltransferase" evidence="3">
    <location>
        <begin position="9"/>
        <end position="172"/>
    </location>
</feature>
<dbReference type="PANTHER" id="PTHR43072">
    <property type="entry name" value="N-ACETYLTRANSFERASE"/>
    <property type="match status" value="1"/>
</dbReference>
<proteinExistence type="predicted"/>
<evidence type="ECO:0000256" key="2">
    <source>
        <dbReference type="ARBA" id="ARBA00023315"/>
    </source>
</evidence>
<dbReference type="RefSeq" id="WP_130915746.1">
    <property type="nucleotide sequence ID" value="NZ_LR215973.1"/>
</dbReference>
<dbReference type="PROSITE" id="PS51186">
    <property type="entry name" value="GNAT"/>
    <property type="match status" value="1"/>
</dbReference>